<dbReference type="PANTHER" id="PTHR21359">
    <property type="entry name" value="DUF5577 DOMAIN-CONTAINING PROTEIN"/>
    <property type="match status" value="1"/>
</dbReference>
<dbReference type="Pfam" id="PF18017">
    <property type="entry name" value="SAM_4"/>
    <property type="match status" value="1"/>
</dbReference>
<dbReference type="PROSITE" id="PS50105">
    <property type="entry name" value="SAM_DOMAIN"/>
    <property type="match status" value="1"/>
</dbReference>
<evidence type="ECO:0000313" key="3">
    <source>
        <dbReference type="RefSeq" id="XP_022256462.1"/>
    </source>
</evidence>
<dbReference type="Proteomes" id="UP000694941">
    <property type="component" value="Unplaced"/>
</dbReference>
<accession>A0ABM1TKQ6</accession>
<dbReference type="SUPFAM" id="SSF47769">
    <property type="entry name" value="SAM/Pointed domain"/>
    <property type="match status" value="1"/>
</dbReference>
<feature type="domain" description="SAM" evidence="1">
    <location>
        <begin position="8"/>
        <end position="75"/>
    </location>
</feature>
<dbReference type="InterPro" id="IPR013761">
    <property type="entry name" value="SAM/pointed_sf"/>
</dbReference>
<organism evidence="2 3">
    <name type="scientific">Limulus polyphemus</name>
    <name type="common">Atlantic horseshoe crab</name>
    <dbReference type="NCBI Taxonomy" id="6850"/>
    <lineage>
        <taxon>Eukaryota</taxon>
        <taxon>Metazoa</taxon>
        <taxon>Ecdysozoa</taxon>
        <taxon>Arthropoda</taxon>
        <taxon>Chelicerata</taxon>
        <taxon>Merostomata</taxon>
        <taxon>Xiphosura</taxon>
        <taxon>Limulidae</taxon>
        <taxon>Limulus</taxon>
    </lineage>
</organism>
<protein>
    <submittedName>
        <fullName evidence="3">Uncharacterized protein C19orf47-like isoform X1</fullName>
    </submittedName>
</protein>
<name>A0ABM1TKQ6_LIMPO</name>
<dbReference type="GeneID" id="106472155"/>
<gene>
    <name evidence="3" type="primary">LOC106472155</name>
</gene>
<dbReference type="Pfam" id="PF17740">
    <property type="entry name" value="DUF5577"/>
    <property type="match status" value="1"/>
</dbReference>
<keyword evidence="2" id="KW-1185">Reference proteome</keyword>
<sequence>MAPDTTLTTSEWIEFFSNAGLPASVAANYAITFIDHRIRTDMLTDLTKEYLYDMGIKTMGDVIAILRQAKIVHDQALKDKMLGKVQTPNLSSSKKSTPATRMLDRYTRRLPESSKDQGASEVPTSVGNKTCSAWDLVDCTGATPIKLSIKRKSEEEALIPKVRRVLPEHEGGYKIKMPIGTTEKTRNILKKQGLPGAGLSKRSVFDRLGESAVSSSTDLEEQKTPSVFKRLGVTRPSEMPTSSTVDENETDTTDAATALQYRGVLKTFSTTPGDLKVTKIVKKVPAIVTSSGQKVSIMRRLGPKITAASSTSTRQEQPSLILKKSLLAAGATSSHGILVGTDVTRSASIKNRLGQQKAFMSAQHQPTSVTVQAGQSFLKSKNTRTLLVTAGNIVAKAKATATGRMVKSAGEGNRTVFQRLGN</sequence>
<dbReference type="RefSeq" id="XP_022256462.1">
    <property type="nucleotide sequence ID" value="XM_022400754.1"/>
</dbReference>
<dbReference type="InterPro" id="IPR001660">
    <property type="entry name" value="SAM"/>
</dbReference>
<dbReference type="PANTHER" id="PTHR21359:SF1">
    <property type="entry name" value="DUF5577 DOMAIN-CONTAINING PROTEIN"/>
    <property type="match status" value="1"/>
</dbReference>
<dbReference type="InterPro" id="IPR041477">
    <property type="entry name" value="DUF5577"/>
</dbReference>
<dbReference type="Gene3D" id="1.10.150.50">
    <property type="entry name" value="Transcription Factor, Ets-1"/>
    <property type="match status" value="1"/>
</dbReference>
<reference evidence="3" key="1">
    <citation type="submission" date="2025-08" db="UniProtKB">
        <authorList>
            <consortium name="RefSeq"/>
        </authorList>
    </citation>
    <scope>IDENTIFICATION</scope>
    <source>
        <tissue evidence="3">Muscle</tissue>
    </source>
</reference>
<evidence type="ECO:0000313" key="2">
    <source>
        <dbReference type="Proteomes" id="UP000694941"/>
    </source>
</evidence>
<dbReference type="InterPro" id="IPR039161">
    <property type="entry name" value="C19orf47-like"/>
</dbReference>
<dbReference type="CDD" id="cd09531">
    <property type="entry name" value="SAM_CS047"/>
    <property type="match status" value="1"/>
</dbReference>
<dbReference type="InterPro" id="IPR040772">
    <property type="entry name" value="C19orf47_SAM"/>
</dbReference>
<evidence type="ECO:0000259" key="1">
    <source>
        <dbReference type="PROSITE" id="PS50105"/>
    </source>
</evidence>
<proteinExistence type="predicted"/>